<feature type="domain" description="Core-binding (CB)" evidence="5">
    <location>
        <begin position="25"/>
        <end position="119"/>
    </location>
</feature>
<dbReference type="InterPro" id="IPR013762">
    <property type="entry name" value="Integrase-like_cat_sf"/>
</dbReference>
<dbReference type="GO" id="GO:0003677">
    <property type="term" value="F:DNA binding"/>
    <property type="evidence" value="ECO:0007669"/>
    <property type="project" value="UniProtKB-UniRule"/>
</dbReference>
<keyword evidence="1 3" id="KW-0238">DNA-binding</keyword>
<dbReference type="SUPFAM" id="SSF56349">
    <property type="entry name" value="DNA breaking-rejoining enzymes"/>
    <property type="match status" value="1"/>
</dbReference>
<accession>A0A1G9SU79</accession>
<dbReference type="InterPro" id="IPR002104">
    <property type="entry name" value="Integrase_catalytic"/>
</dbReference>
<keyword evidence="7" id="KW-1185">Reference proteome</keyword>
<dbReference type="InterPro" id="IPR011010">
    <property type="entry name" value="DNA_brk_join_enz"/>
</dbReference>
<dbReference type="STRING" id="660521.SAMN04487949_1495"/>
<name>A0A1G9SU79_9EURY</name>
<evidence type="ECO:0000259" key="4">
    <source>
        <dbReference type="PROSITE" id="PS51898"/>
    </source>
</evidence>
<dbReference type="PROSITE" id="PS51898">
    <property type="entry name" value="TYR_RECOMBINASE"/>
    <property type="match status" value="1"/>
</dbReference>
<dbReference type="GO" id="GO:0015074">
    <property type="term" value="P:DNA integration"/>
    <property type="evidence" value="ECO:0007669"/>
    <property type="project" value="InterPro"/>
</dbReference>
<dbReference type="InterPro" id="IPR050090">
    <property type="entry name" value="Tyrosine_recombinase_XerCD"/>
</dbReference>
<evidence type="ECO:0000313" key="6">
    <source>
        <dbReference type="EMBL" id="SDM38894.1"/>
    </source>
</evidence>
<evidence type="ECO:0000256" key="3">
    <source>
        <dbReference type="PROSITE-ProRule" id="PRU01248"/>
    </source>
</evidence>
<dbReference type="OrthoDB" id="330648at2157"/>
<dbReference type="EMBL" id="FNHL01000002">
    <property type="protein sequence ID" value="SDM38894.1"/>
    <property type="molecule type" value="Genomic_DNA"/>
</dbReference>
<organism evidence="6 7">
    <name type="scientific">Halogranum gelatinilyticum</name>
    <dbReference type="NCBI Taxonomy" id="660521"/>
    <lineage>
        <taxon>Archaea</taxon>
        <taxon>Methanobacteriati</taxon>
        <taxon>Methanobacteriota</taxon>
        <taxon>Stenosarchaea group</taxon>
        <taxon>Halobacteria</taxon>
        <taxon>Halobacteriales</taxon>
        <taxon>Haloferacaceae</taxon>
    </lineage>
</organism>
<protein>
    <submittedName>
        <fullName evidence="6">Site-specific recombinase XerD</fullName>
    </submittedName>
</protein>
<feature type="domain" description="Tyr recombinase" evidence="4">
    <location>
        <begin position="188"/>
        <end position="367"/>
    </location>
</feature>
<proteinExistence type="predicted"/>
<dbReference type="RefSeq" id="WP_089695904.1">
    <property type="nucleotide sequence ID" value="NZ_FNHL01000002.1"/>
</dbReference>
<dbReference type="CDD" id="cd00397">
    <property type="entry name" value="DNA_BRE_C"/>
    <property type="match status" value="1"/>
</dbReference>
<dbReference type="Proteomes" id="UP000199451">
    <property type="component" value="Unassembled WGS sequence"/>
</dbReference>
<dbReference type="PANTHER" id="PTHR30349">
    <property type="entry name" value="PHAGE INTEGRASE-RELATED"/>
    <property type="match status" value="1"/>
</dbReference>
<evidence type="ECO:0000259" key="5">
    <source>
        <dbReference type="PROSITE" id="PS51900"/>
    </source>
</evidence>
<evidence type="ECO:0000313" key="7">
    <source>
        <dbReference type="Proteomes" id="UP000199451"/>
    </source>
</evidence>
<sequence>MSLNPEDFPLVTDKSREILKEKQATDYEAHRIEFVRWLIHLGKNPELAEGYGRDTIRATAYRTDQFARWVWTEQEDSYTVAFTHDHADAYMTELLYSDTTATHKANTQKALKRLFKWRANEKGDDLWEPERSFSNTSSDSGPREYLTIEERKKVREAALEYGSIPSYSNTHGDDLDKWKAVLAQRFGKPKEEITADDWERANSWKFTSMTWVSLDCGLRPIEVERAKVSWVDVENSVLRIPKEDSAKNDGNWVVALSDRTTDALERWMNEREQYEQYDDADELWLTREGNPYQTQSLRRLLVKLCDIAGIPTDNRQMSWYALRHSTGTAMTHERDLAAAKAQLRHKSEQTTMKYDNVPVEHRRDALERMG</sequence>
<dbReference type="PANTHER" id="PTHR30349:SF81">
    <property type="entry name" value="TYROSINE RECOMBINASE XERC"/>
    <property type="match status" value="1"/>
</dbReference>
<evidence type="ECO:0000256" key="1">
    <source>
        <dbReference type="ARBA" id="ARBA00023125"/>
    </source>
</evidence>
<evidence type="ECO:0000256" key="2">
    <source>
        <dbReference type="ARBA" id="ARBA00023172"/>
    </source>
</evidence>
<dbReference type="Gene3D" id="1.10.443.10">
    <property type="entry name" value="Intergrase catalytic core"/>
    <property type="match status" value="1"/>
</dbReference>
<keyword evidence="2" id="KW-0233">DNA recombination</keyword>
<gene>
    <name evidence="6" type="ORF">SAMN04487949_1495</name>
</gene>
<dbReference type="Pfam" id="PF00589">
    <property type="entry name" value="Phage_integrase"/>
    <property type="match status" value="1"/>
</dbReference>
<reference evidence="7" key="1">
    <citation type="submission" date="2016-10" db="EMBL/GenBank/DDBJ databases">
        <authorList>
            <person name="Varghese N."/>
            <person name="Submissions S."/>
        </authorList>
    </citation>
    <scope>NUCLEOTIDE SEQUENCE [LARGE SCALE GENOMIC DNA]</scope>
    <source>
        <strain evidence="7">CGMCC 1.10119</strain>
    </source>
</reference>
<dbReference type="InterPro" id="IPR044068">
    <property type="entry name" value="CB"/>
</dbReference>
<dbReference type="AlphaFoldDB" id="A0A1G9SU79"/>
<dbReference type="PROSITE" id="PS51900">
    <property type="entry name" value="CB"/>
    <property type="match status" value="1"/>
</dbReference>
<dbReference type="GO" id="GO:0006310">
    <property type="term" value="P:DNA recombination"/>
    <property type="evidence" value="ECO:0007669"/>
    <property type="project" value="UniProtKB-KW"/>
</dbReference>